<feature type="non-terminal residue" evidence="2">
    <location>
        <position position="171"/>
    </location>
</feature>
<feature type="region of interest" description="Disordered" evidence="1">
    <location>
        <begin position="1"/>
        <end position="23"/>
    </location>
</feature>
<comment type="caution">
    <text evidence="2">The sequence shown here is derived from an EMBL/GenBank/DDBJ whole genome shotgun (WGS) entry which is preliminary data.</text>
</comment>
<organism evidence="2 3">
    <name type="scientific">Austropuccinia psidii MF-1</name>
    <dbReference type="NCBI Taxonomy" id="1389203"/>
    <lineage>
        <taxon>Eukaryota</taxon>
        <taxon>Fungi</taxon>
        <taxon>Dikarya</taxon>
        <taxon>Basidiomycota</taxon>
        <taxon>Pucciniomycotina</taxon>
        <taxon>Pucciniomycetes</taxon>
        <taxon>Pucciniales</taxon>
        <taxon>Sphaerophragmiaceae</taxon>
        <taxon>Austropuccinia</taxon>
    </lineage>
</organism>
<accession>A0A9Q3PYZ9</accession>
<evidence type="ECO:0000313" key="3">
    <source>
        <dbReference type="Proteomes" id="UP000765509"/>
    </source>
</evidence>
<evidence type="ECO:0000313" key="2">
    <source>
        <dbReference type="EMBL" id="MBW0579259.1"/>
    </source>
</evidence>
<feature type="compositionally biased region" description="Acidic residues" evidence="1">
    <location>
        <begin position="142"/>
        <end position="165"/>
    </location>
</feature>
<reference evidence="2" key="1">
    <citation type="submission" date="2021-03" db="EMBL/GenBank/DDBJ databases">
        <title>Draft genome sequence of rust myrtle Austropuccinia psidii MF-1, a brazilian biotype.</title>
        <authorList>
            <person name="Quecine M.C."/>
            <person name="Pachon D.M.R."/>
            <person name="Bonatelli M.L."/>
            <person name="Correr F.H."/>
            <person name="Franceschini L.M."/>
            <person name="Leite T.F."/>
            <person name="Margarido G.R.A."/>
            <person name="Almeida C.A."/>
            <person name="Ferrarezi J.A."/>
            <person name="Labate C.A."/>
        </authorList>
    </citation>
    <scope>NUCLEOTIDE SEQUENCE</scope>
    <source>
        <strain evidence="2">MF-1</strain>
    </source>
</reference>
<dbReference type="EMBL" id="AVOT02104676">
    <property type="protein sequence ID" value="MBW0579259.1"/>
    <property type="molecule type" value="Genomic_DNA"/>
</dbReference>
<feature type="compositionally biased region" description="Acidic residues" evidence="1">
    <location>
        <begin position="114"/>
        <end position="134"/>
    </location>
</feature>
<dbReference type="Proteomes" id="UP000765509">
    <property type="component" value="Unassembled WGS sequence"/>
</dbReference>
<evidence type="ECO:0000256" key="1">
    <source>
        <dbReference type="SAM" id="MobiDB-lite"/>
    </source>
</evidence>
<protein>
    <submittedName>
        <fullName evidence="2">Uncharacterized protein</fullName>
    </submittedName>
</protein>
<dbReference type="AlphaFoldDB" id="A0A9Q3PYZ9"/>
<dbReference type="OrthoDB" id="2506837at2759"/>
<keyword evidence="3" id="KW-1185">Reference proteome</keyword>
<name>A0A9Q3PYZ9_9BASI</name>
<gene>
    <name evidence="2" type="ORF">O181_118974</name>
</gene>
<feature type="region of interest" description="Disordered" evidence="1">
    <location>
        <begin position="112"/>
        <end position="171"/>
    </location>
</feature>
<proteinExistence type="predicted"/>
<sequence>MRRVDEEIEKASFNQGKRAQKHQRIITEHPPTTRFGQAPKGLPINFFDYQWFNACSPAQKTIHAKTMKVVFLPDAIKSIRGIHHPDEKFSDKWFSEKYWEQVTQEYDLSHEIAVDEDDDESSSDYEDVESDSSTDMEVSSSSEEDDDSEDEGNNIINEDETMEDSEAVRPS</sequence>